<keyword evidence="2" id="KW-0812">Transmembrane</keyword>
<organism evidence="4 5">
    <name type="scientific">Cladorrhinum samala</name>
    <dbReference type="NCBI Taxonomy" id="585594"/>
    <lineage>
        <taxon>Eukaryota</taxon>
        <taxon>Fungi</taxon>
        <taxon>Dikarya</taxon>
        <taxon>Ascomycota</taxon>
        <taxon>Pezizomycotina</taxon>
        <taxon>Sordariomycetes</taxon>
        <taxon>Sordariomycetidae</taxon>
        <taxon>Sordariales</taxon>
        <taxon>Podosporaceae</taxon>
        <taxon>Cladorrhinum</taxon>
    </lineage>
</organism>
<evidence type="ECO:0000256" key="1">
    <source>
        <dbReference type="SAM" id="MobiDB-lite"/>
    </source>
</evidence>
<reference evidence="4" key="2">
    <citation type="submission" date="2023-06" db="EMBL/GenBank/DDBJ databases">
        <authorList>
            <consortium name="Lawrence Berkeley National Laboratory"/>
            <person name="Mondo S.J."/>
            <person name="Hensen N."/>
            <person name="Bonometti L."/>
            <person name="Westerberg I."/>
            <person name="Brannstrom I.O."/>
            <person name="Guillou S."/>
            <person name="Cros-Aarteil S."/>
            <person name="Calhoun S."/>
            <person name="Haridas S."/>
            <person name="Kuo A."/>
            <person name="Pangilinan J."/>
            <person name="Riley R."/>
            <person name="Labutti K."/>
            <person name="Andreopoulos B."/>
            <person name="Lipzen A."/>
            <person name="Chen C."/>
            <person name="Yanf M."/>
            <person name="Daum C."/>
            <person name="Ng V."/>
            <person name="Clum A."/>
            <person name="Steindorff A."/>
            <person name="Ohm R."/>
            <person name="Martin F."/>
            <person name="Silar P."/>
            <person name="Natvig D."/>
            <person name="Lalanne C."/>
            <person name="Gautier V."/>
            <person name="Ament-Velasquez S.L."/>
            <person name="Kruys A."/>
            <person name="Hutchinson M.I."/>
            <person name="Powell A.J."/>
            <person name="Barry K."/>
            <person name="Miller A.N."/>
            <person name="Grigoriev I.V."/>
            <person name="Debuchy R."/>
            <person name="Gladieux P."/>
            <person name="Thoren M.H."/>
            <person name="Johannesson H."/>
        </authorList>
    </citation>
    <scope>NUCLEOTIDE SEQUENCE</scope>
    <source>
        <strain evidence="4">PSN324</strain>
    </source>
</reference>
<proteinExistence type="predicted"/>
<dbReference type="AlphaFoldDB" id="A0AAV9H833"/>
<evidence type="ECO:0000259" key="3">
    <source>
        <dbReference type="Pfam" id="PF06916"/>
    </source>
</evidence>
<feature type="compositionally biased region" description="Basic and acidic residues" evidence="1">
    <location>
        <begin position="82"/>
        <end position="96"/>
    </location>
</feature>
<dbReference type="PANTHER" id="PTHR21377:SF0">
    <property type="entry name" value="PROTEIN FAM210B, MITOCHONDRIAL"/>
    <property type="match status" value="1"/>
</dbReference>
<keyword evidence="2" id="KW-1133">Transmembrane helix</keyword>
<gene>
    <name evidence="4" type="ORF">QBC42DRAFT_49269</name>
</gene>
<feature type="compositionally biased region" description="Basic residues" evidence="1">
    <location>
        <begin position="71"/>
        <end position="81"/>
    </location>
</feature>
<sequence length="259" mass="28850">MLRQTLGAFEAIVGSSGGQIARGTTVRQLPTQRLWQQRARLSQLRQLRAPVKQTINKPSPLRQVKTPFRSAPRRPFHSSRARKSDGPAKEETKSDEALSLGQRLKKLSREYGWTAVGIYFALSVLDFPFCFLLVRTVGTERVAAIEHVVVSNLQKIIPENVKTAWHEWRRAQKAKAGGTGPDIVGHGVAEAEARNKSEGASLATQLALAYAIHKSFIFVRVPLTAAITPKIVKTLRSWGWQIGKRPVRPNKPIKPIKED</sequence>
<feature type="region of interest" description="Disordered" evidence="1">
    <location>
        <begin position="55"/>
        <end position="97"/>
    </location>
</feature>
<feature type="domain" description="DUF1279" evidence="3">
    <location>
        <begin position="102"/>
        <end position="229"/>
    </location>
</feature>
<keyword evidence="2" id="KW-0472">Membrane</keyword>
<dbReference type="PANTHER" id="PTHR21377">
    <property type="entry name" value="PROTEIN FAM210B, MITOCHONDRIAL"/>
    <property type="match status" value="1"/>
</dbReference>
<name>A0AAV9H833_9PEZI</name>
<protein>
    <recommendedName>
        <fullName evidence="3">DUF1279 domain-containing protein</fullName>
    </recommendedName>
</protein>
<accession>A0AAV9H833</accession>
<evidence type="ECO:0000313" key="4">
    <source>
        <dbReference type="EMBL" id="KAK4456917.1"/>
    </source>
</evidence>
<dbReference type="EMBL" id="MU865152">
    <property type="protein sequence ID" value="KAK4456917.1"/>
    <property type="molecule type" value="Genomic_DNA"/>
</dbReference>
<evidence type="ECO:0000313" key="5">
    <source>
        <dbReference type="Proteomes" id="UP001321749"/>
    </source>
</evidence>
<feature type="transmembrane region" description="Helical" evidence="2">
    <location>
        <begin position="111"/>
        <end position="134"/>
    </location>
</feature>
<dbReference type="Proteomes" id="UP001321749">
    <property type="component" value="Unassembled WGS sequence"/>
</dbReference>
<keyword evidence="5" id="KW-1185">Reference proteome</keyword>
<dbReference type="InterPro" id="IPR045866">
    <property type="entry name" value="FAM210A/B-like"/>
</dbReference>
<reference evidence="4" key="1">
    <citation type="journal article" date="2023" name="Mol. Phylogenet. Evol.">
        <title>Genome-scale phylogeny and comparative genomics of the fungal order Sordariales.</title>
        <authorList>
            <person name="Hensen N."/>
            <person name="Bonometti L."/>
            <person name="Westerberg I."/>
            <person name="Brannstrom I.O."/>
            <person name="Guillou S."/>
            <person name="Cros-Aarteil S."/>
            <person name="Calhoun S."/>
            <person name="Haridas S."/>
            <person name="Kuo A."/>
            <person name="Mondo S."/>
            <person name="Pangilinan J."/>
            <person name="Riley R."/>
            <person name="LaButti K."/>
            <person name="Andreopoulos B."/>
            <person name="Lipzen A."/>
            <person name="Chen C."/>
            <person name="Yan M."/>
            <person name="Daum C."/>
            <person name="Ng V."/>
            <person name="Clum A."/>
            <person name="Steindorff A."/>
            <person name="Ohm R.A."/>
            <person name="Martin F."/>
            <person name="Silar P."/>
            <person name="Natvig D.O."/>
            <person name="Lalanne C."/>
            <person name="Gautier V."/>
            <person name="Ament-Velasquez S.L."/>
            <person name="Kruys A."/>
            <person name="Hutchinson M.I."/>
            <person name="Powell A.J."/>
            <person name="Barry K."/>
            <person name="Miller A.N."/>
            <person name="Grigoriev I.V."/>
            <person name="Debuchy R."/>
            <person name="Gladieux P."/>
            <person name="Hiltunen Thoren M."/>
            <person name="Johannesson H."/>
        </authorList>
    </citation>
    <scope>NUCLEOTIDE SEQUENCE</scope>
    <source>
        <strain evidence="4">PSN324</strain>
    </source>
</reference>
<dbReference type="GO" id="GO:0005739">
    <property type="term" value="C:mitochondrion"/>
    <property type="evidence" value="ECO:0007669"/>
    <property type="project" value="TreeGrafter"/>
</dbReference>
<comment type="caution">
    <text evidence="4">The sequence shown here is derived from an EMBL/GenBank/DDBJ whole genome shotgun (WGS) entry which is preliminary data.</text>
</comment>
<dbReference type="InterPro" id="IPR009688">
    <property type="entry name" value="FAM210A/B-like_dom"/>
</dbReference>
<dbReference type="Pfam" id="PF06916">
    <property type="entry name" value="FAM210A-B_dom"/>
    <property type="match status" value="1"/>
</dbReference>
<evidence type="ECO:0000256" key="2">
    <source>
        <dbReference type="SAM" id="Phobius"/>
    </source>
</evidence>